<feature type="domain" description="CorA-like transporter" evidence="1">
    <location>
        <begin position="208"/>
        <end position="323"/>
    </location>
</feature>
<evidence type="ECO:0000313" key="3">
    <source>
        <dbReference type="Proteomes" id="UP000566819"/>
    </source>
</evidence>
<comment type="caution">
    <text evidence="2">The sequence shown here is derived from an EMBL/GenBank/DDBJ whole genome shotgun (WGS) entry which is preliminary data.</text>
</comment>
<sequence length="535" mass="61420">MPQQIIQTRRYDIDEKKLKALLEDLFPSNDCLIKLTEIVEHHDSDDIGIQSLDNRYKHSTITRSTLQKPSGNTTFVSPKSEKPPEKMAKVGEAKSVLDQLHSFVACMRQCCKADSRVEHGIRLAANRGAWAHPCAAEGFTSIDQKLRFTNKEIELSRIGVVVTMTSKFNLDDVDGFRAKIDRKAANLFRKRAGEAPLYVNQIPLDNENENDFSQIFVIRQRSSWSTLDTSREMVEGLITSYKIFAPFWKCVLTYGTKTVENEFEFPGFRCRKTPLHECGMADVYESAYMLRRVEYNRRKPATDRNAWSVRQTAVYHQLSSSENSSILRERKAEKSFCTQNKSIFLLISPSKNANEHIHKCYEFSCVSPWIVQRLLVADSKLYQLLISAKANYIAQSQRIVCADPGLKTENLTPLTNIYITFADQQELKTLQDDIHDLQLIMPTMLKTLKRVRAQFRMSCDRNTMSLAEKINFDSTTEEFDEYINEAEIFVERVKDLEGRAKSTTKLISDLLSYEEAVALKELAKKSHNEGQSMHK</sequence>
<dbReference type="InterPro" id="IPR058257">
    <property type="entry name" value="CorA-like_dom"/>
</dbReference>
<proteinExistence type="predicted"/>
<reference evidence="2 3" key="1">
    <citation type="submission" date="2020-03" db="EMBL/GenBank/DDBJ databases">
        <title>Draft Genome Sequence of Cudoniella acicularis.</title>
        <authorList>
            <person name="Buettner E."/>
            <person name="Kellner H."/>
        </authorList>
    </citation>
    <scope>NUCLEOTIDE SEQUENCE [LARGE SCALE GENOMIC DNA]</scope>
    <source>
        <strain evidence="2 3">DSM 108380</strain>
    </source>
</reference>
<accession>A0A8H4W008</accession>
<keyword evidence="3" id="KW-1185">Reference proteome</keyword>
<dbReference type="AlphaFoldDB" id="A0A8H4W008"/>
<organism evidence="2 3">
    <name type="scientific">Cudoniella acicularis</name>
    <dbReference type="NCBI Taxonomy" id="354080"/>
    <lineage>
        <taxon>Eukaryota</taxon>
        <taxon>Fungi</taxon>
        <taxon>Dikarya</taxon>
        <taxon>Ascomycota</taxon>
        <taxon>Pezizomycotina</taxon>
        <taxon>Leotiomycetes</taxon>
        <taxon>Helotiales</taxon>
        <taxon>Tricladiaceae</taxon>
        <taxon>Cudoniella</taxon>
    </lineage>
</organism>
<protein>
    <recommendedName>
        <fullName evidence="1">CorA-like transporter domain-containing protein</fullName>
    </recommendedName>
</protein>
<dbReference type="Pfam" id="PF26616">
    <property type="entry name" value="CorA-like"/>
    <property type="match status" value="1"/>
</dbReference>
<dbReference type="OrthoDB" id="5396681at2759"/>
<gene>
    <name evidence="2" type="ORF">G7Y89_g11565</name>
</gene>
<evidence type="ECO:0000259" key="1">
    <source>
        <dbReference type="Pfam" id="PF26616"/>
    </source>
</evidence>
<name>A0A8H4W008_9HELO</name>
<dbReference type="Proteomes" id="UP000566819">
    <property type="component" value="Unassembled WGS sequence"/>
</dbReference>
<evidence type="ECO:0000313" key="2">
    <source>
        <dbReference type="EMBL" id="KAF4626595.1"/>
    </source>
</evidence>
<dbReference type="EMBL" id="JAAMPI010001124">
    <property type="protein sequence ID" value="KAF4626595.1"/>
    <property type="molecule type" value="Genomic_DNA"/>
</dbReference>